<keyword evidence="1" id="KW-0472">Membrane</keyword>
<keyword evidence="1" id="KW-1133">Transmembrane helix</keyword>
<feature type="transmembrane region" description="Helical" evidence="1">
    <location>
        <begin position="41"/>
        <end position="64"/>
    </location>
</feature>
<feature type="domain" description="DUF6199" evidence="2">
    <location>
        <begin position="5"/>
        <end position="63"/>
    </location>
</feature>
<evidence type="ECO:0000313" key="4">
    <source>
        <dbReference type="Proteomes" id="UP000682811"/>
    </source>
</evidence>
<dbReference type="InterPro" id="IPR045679">
    <property type="entry name" value="DUF6199"/>
</dbReference>
<dbReference type="Proteomes" id="UP000682811">
    <property type="component" value="Unassembled WGS sequence"/>
</dbReference>
<proteinExistence type="predicted"/>
<protein>
    <recommendedName>
        <fullName evidence="2">DUF6199 domain-containing protein</fullName>
    </recommendedName>
</protein>
<reference evidence="3 4" key="1">
    <citation type="submission" date="2021-03" db="EMBL/GenBank/DDBJ databases">
        <title>Antimicrobial resistance genes in bacteria isolated from Japanese honey, and their potential for conferring macrolide and lincosamide resistance in the American foulbrood pathogen Paenibacillus larvae.</title>
        <authorList>
            <person name="Okamoto M."/>
            <person name="Kumagai M."/>
            <person name="Kanamori H."/>
            <person name="Takamatsu D."/>
        </authorList>
    </citation>
    <scope>NUCLEOTIDE SEQUENCE [LARGE SCALE GENOMIC DNA]</scope>
    <source>
        <strain evidence="3 4">J34TS1</strain>
    </source>
</reference>
<keyword evidence="4" id="KW-1185">Reference proteome</keyword>
<gene>
    <name evidence="3" type="ORF">J34TS1_53370</name>
</gene>
<dbReference type="Pfam" id="PF19701">
    <property type="entry name" value="DUF6199"/>
    <property type="match status" value="1"/>
</dbReference>
<comment type="caution">
    <text evidence="3">The sequence shown here is derived from an EMBL/GenBank/DDBJ whole genome shotgun (WGS) entry which is preliminary data.</text>
</comment>
<organism evidence="3 4">
    <name type="scientific">Paenibacillus azoreducens</name>
    <dbReference type="NCBI Taxonomy" id="116718"/>
    <lineage>
        <taxon>Bacteria</taxon>
        <taxon>Bacillati</taxon>
        <taxon>Bacillota</taxon>
        <taxon>Bacilli</taxon>
        <taxon>Bacillales</taxon>
        <taxon>Paenibacillaceae</taxon>
        <taxon>Paenibacillus</taxon>
    </lineage>
</organism>
<accession>A0A919YLR1</accession>
<dbReference type="AlphaFoldDB" id="A0A919YLR1"/>
<evidence type="ECO:0000313" key="3">
    <source>
        <dbReference type="EMBL" id="GIO50572.1"/>
    </source>
</evidence>
<evidence type="ECO:0000256" key="1">
    <source>
        <dbReference type="SAM" id="Phobius"/>
    </source>
</evidence>
<dbReference type="EMBL" id="BORT01000035">
    <property type="protein sequence ID" value="GIO50572.1"/>
    <property type="molecule type" value="Genomic_DNA"/>
</dbReference>
<evidence type="ECO:0000259" key="2">
    <source>
        <dbReference type="Pfam" id="PF19701"/>
    </source>
</evidence>
<sequence>MLLFLGILLIVAGLIMLVKPKYIWAITEKWKSEGAEDPSFVYIVSIRLGGFICAIIALLCFYALSL</sequence>
<dbReference type="RefSeq" id="WP_416000096.1">
    <property type="nucleotide sequence ID" value="NZ_AP025343.1"/>
</dbReference>
<keyword evidence="1" id="KW-0812">Transmembrane</keyword>
<name>A0A919YLR1_9BACL</name>